<feature type="region of interest" description="Disordered" evidence="1">
    <location>
        <begin position="248"/>
        <end position="274"/>
    </location>
</feature>
<reference evidence="2 3" key="1">
    <citation type="submission" date="2019-12" db="EMBL/GenBank/DDBJ databases">
        <title>Genomic-based taxomic classification of the family Erythrobacteraceae.</title>
        <authorList>
            <person name="Xu L."/>
        </authorList>
    </citation>
    <scope>NUCLEOTIDE SEQUENCE [LARGE SCALE GENOMIC DNA]</scope>
    <source>
        <strain evidence="2 3">KCTC 52763</strain>
    </source>
</reference>
<dbReference type="OrthoDB" id="1353345at28211"/>
<dbReference type="PROSITE" id="PS51257">
    <property type="entry name" value="PROKAR_LIPOPROTEIN"/>
    <property type="match status" value="1"/>
</dbReference>
<protein>
    <submittedName>
        <fullName evidence="2">Uncharacterized protein</fullName>
    </submittedName>
</protein>
<accession>A0A844ZSL3</accession>
<evidence type="ECO:0000313" key="3">
    <source>
        <dbReference type="Proteomes" id="UP000442714"/>
    </source>
</evidence>
<organism evidence="2 3">
    <name type="scientific">Pontixanthobacter aquaemixtae</name>
    <dbReference type="NCBI Taxonomy" id="1958940"/>
    <lineage>
        <taxon>Bacteria</taxon>
        <taxon>Pseudomonadati</taxon>
        <taxon>Pseudomonadota</taxon>
        <taxon>Alphaproteobacteria</taxon>
        <taxon>Sphingomonadales</taxon>
        <taxon>Erythrobacteraceae</taxon>
        <taxon>Pontixanthobacter</taxon>
    </lineage>
</organism>
<dbReference type="EMBL" id="WTYX01000001">
    <property type="protein sequence ID" value="MXO89787.1"/>
    <property type="molecule type" value="Genomic_DNA"/>
</dbReference>
<dbReference type="AlphaFoldDB" id="A0A844ZSL3"/>
<dbReference type="RefSeq" id="WP_160603308.1">
    <property type="nucleotide sequence ID" value="NZ_WTYX01000001.1"/>
</dbReference>
<evidence type="ECO:0000313" key="2">
    <source>
        <dbReference type="EMBL" id="MXO89787.1"/>
    </source>
</evidence>
<feature type="compositionally biased region" description="Polar residues" evidence="1">
    <location>
        <begin position="262"/>
        <end position="274"/>
    </location>
</feature>
<feature type="compositionally biased region" description="Basic and acidic residues" evidence="1">
    <location>
        <begin position="248"/>
        <end position="261"/>
    </location>
</feature>
<gene>
    <name evidence="2" type="ORF">GRI41_03035</name>
</gene>
<name>A0A844ZSL3_9SPHN</name>
<dbReference type="Proteomes" id="UP000442714">
    <property type="component" value="Unassembled WGS sequence"/>
</dbReference>
<proteinExistence type="predicted"/>
<sequence length="408" mass="46132">MHADQKFFAAALGAVIAACPAIVLSQPTAPPDQPESPDRAAQRAAELDFVRQASKQWQEQQPYGKLGKGDPSFRARRDAYENVFKKLHEERDAYLAEFANTRDEKTKMRLIKQAYEIAHGLNNTIKPDMIKPDGTVVFGSKYDDWDPASEVTSGLKLLNEEMTRELDELFKLINANKQAETREALDRVRRTMAKLKSLDAKQAFTEKYLFGNAMFIGDTRFYAEQIKSARDRNNKLLDLYEDYEKAYDRKWPTDPQPEEKNNGTSASTTDISNSAYPGQAEKFAWLLGTWDSYSPWGDQTRPTGGTLVFTIGTGGKVEGRIGKLNERQKELGYSSGMLVYRGFYDVRSYGSDGTTRFESFDGEFLQIHNESSEWRAESIGVRQNGILYQSPPAYSHLGGPFRKAEITI</sequence>
<comment type="caution">
    <text evidence="2">The sequence shown here is derived from an EMBL/GenBank/DDBJ whole genome shotgun (WGS) entry which is preliminary data.</text>
</comment>
<evidence type="ECO:0000256" key="1">
    <source>
        <dbReference type="SAM" id="MobiDB-lite"/>
    </source>
</evidence>
<keyword evidence="3" id="KW-1185">Reference proteome</keyword>